<dbReference type="AlphaFoldDB" id="A0A2T2NC82"/>
<dbReference type="Proteomes" id="UP000240883">
    <property type="component" value="Unassembled WGS sequence"/>
</dbReference>
<keyword evidence="2" id="KW-1185">Reference proteome</keyword>
<reference evidence="1 2" key="1">
    <citation type="journal article" date="2018" name="Front. Microbiol.">
        <title>Genome-Wide Analysis of Corynespora cassiicola Leaf Fall Disease Putative Effectors.</title>
        <authorList>
            <person name="Lopez D."/>
            <person name="Ribeiro S."/>
            <person name="Label P."/>
            <person name="Fumanal B."/>
            <person name="Venisse J.S."/>
            <person name="Kohler A."/>
            <person name="de Oliveira R.R."/>
            <person name="Labutti K."/>
            <person name="Lipzen A."/>
            <person name="Lail K."/>
            <person name="Bauer D."/>
            <person name="Ohm R.A."/>
            <person name="Barry K.W."/>
            <person name="Spatafora J."/>
            <person name="Grigoriev I.V."/>
            <person name="Martin F.M."/>
            <person name="Pujade-Renaud V."/>
        </authorList>
    </citation>
    <scope>NUCLEOTIDE SEQUENCE [LARGE SCALE GENOMIC DNA]</scope>
    <source>
        <strain evidence="1 2">Philippines</strain>
    </source>
</reference>
<dbReference type="OrthoDB" id="5366687at2759"/>
<name>A0A2T2NC82_CORCC</name>
<protein>
    <submittedName>
        <fullName evidence="1">Uncharacterized protein</fullName>
    </submittedName>
</protein>
<accession>A0A2T2NC82</accession>
<dbReference type="EMBL" id="KZ678140">
    <property type="protein sequence ID" value="PSN63034.1"/>
    <property type="molecule type" value="Genomic_DNA"/>
</dbReference>
<evidence type="ECO:0000313" key="2">
    <source>
        <dbReference type="Proteomes" id="UP000240883"/>
    </source>
</evidence>
<organism evidence="1 2">
    <name type="scientific">Corynespora cassiicola Philippines</name>
    <dbReference type="NCBI Taxonomy" id="1448308"/>
    <lineage>
        <taxon>Eukaryota</taxon>
        <taxon>Fungi</taxon>
        <taxon>Dikarya</taxon>
        <taxon>Ascomycota</taxon>
        <taxon>Pezizomycotina</taxon>
        <taxon>Dothideomycetes</taxon>
        <taxon>Pleosporomycetidae</taxon>
        <taxon>Pleosporales</taxon>
        <taxon>Corynesporascaceae</taxon>
        <taxon>Corynespora</taxon>
    </lineage>
</organism>
<gene>
    <name evidence="1" type="ORF">BS50DRAFT_500864</name>
</gene>
<dbReference type="STRING" id="1448308.A0A2T2NC82"/>
<evidence type="ECO:0000313" key="1">
    <source>
        <dbReference type="EMBL" id="PSN63034.1"/>
    </source>
</evidence>
<sequence>MDPATVRTLMATVELIASTLDRAPDSWQDHLQAIRNITASLELLDSAPDPTRLEWQLPLITVFQRVSYADADAGGVPDIANWCLRQALTLLQVYPDNVDLQALIGQNWLLRAQKSLAKIYLAERDSSSSGASVGLTLSLSEEQRQIRRAALEAEDRLNSADYVEARGILLPAIDYLQRAVTTARAQGLLSGFLLSTAAEAYMSLGNVSSQRVNGRYFHEALEYLCAATEIPNYTLPTHLQQ</sequence>
<proteinExistence type="predicted"/>